<name>A0A4Y2B4W6_ARAVE</name>
<evidence type="ECO:0000313" key="1">
    <source>
        <dbReference type="EMBL" id="GBL86336.1"/>
    </source>
</evidence>
<comment type="caution">
    <text evidence="1">The sequence shown here is derived from an EMBL/GenBank/DDBJ whole genome shotgun (WGS) entry which is preliminary data.</text>
</comment>
<accession>A0A4Y2B4W6</accession>
<keyword evidence="2" id="KW-1185">Reference proteome</keyword>
<dbReference type="AlphaFoldDB" id="A0A4Y2B4W6"/>
<proteinExistence type="predicted"/>
<protein>
    <submittedName>
        <fullName evidence="1">Uncharacterized protein</fullName>
    </submittedName>
</protein>
<organism evidence="1 2">
    <name type="scientific">Araneus ventricosus</name>
    <name type="common">Orbweaver spider</name>
    <name type="synonym">Epeira ventricosa</name>
    <dbReference type="NCBI Taxonomy" id="182803"/>
    <lineage>
        <taxon>Eukaryota</taxon>
        <taxon>Metazoa</taxon>
        <taxon>Ecdysozoa</taxon>
        <taxon>Arthropoda</taxon>
        <taxon>Chelicerata</taxon>
        <taxon>Arachnida</taxon>
        <taxon>Araneae</taxon>
        <taxon>Araneomorphae</taxon>
        <taxon>Entelegynae</taxon>
        <taxon>Araneoidea</taxon>
        <taxon>Araneidae</taxon>
        <taxon>Araneus</taxon>
    </lineage>
</organism>
<sequence>MECFRCESQFLRRFALHVCFLNMEFKVDIQSICSWIGMDLERGLPAHVKVGIRLFFEHAARARNSITDLGKFSFMKKFQLQIEVKKTIEGRIKIYPTRFGKILIDPDAEEEAFW</sequence>
<dbReference type="Proteomes" id="UP000499080">
    <property type="component" value="Unassembled WGS sequence"/>
</dbReference>
<evidence type="ECO:0000313" key="2">
    <source>
        <dbReference type="Proteomes" id="UP000499080"/>
    </source>
</evidence>
<dbReference type="EMBL" id="BGPR01000048">
    <property type="protein sequence ID" value="GBL86336.1"/>
    <property type="molecule type" value="Genomic_DNA"/>
</dbReference>
<reference evidence="1 2" key="1">
    <citation type="journal article" date="2019" name="Sci. Rep.">
        <title>Orb-weaving spider Araneus ventricosus genome elucidates the spidroin gene catalogue.</title>
        <authorList>
            <person name="Kono N."/>
            <person name="Nakamura H."/>
            <person name="Ohtoshi R."/>
            <person name="Moran D.A.P."/>
            <person name="Shinohara A."/>
            <person name="Yoshida Y."/>
            <person name="Fujiwara M."/>
            <person name="Mori M."/>
            <person name="Tomita M."/>
            <person name="Arakawa K."/>
        </authorList>
    </citation>
    <scope>NUCLEOTIDE SEQUENCE [LARGE SCALE GENOMIC DNA]</scope>
</reference>
<gene>
    <name evidence="1" type="ORF">AVEN_164523_1</name>
</gene>